<evidence type="ECO:0000313" key="1">
    <source>
        <dbReference type="EMBL" id="CAB3806430.1"/>
    </source>
</evidence>
<organism evidence="1 2">
    <name type="scientific">Pararobbsia alpina</name>
    <dbReference type="NCBI Taxonomy" id="621374"/>
    <lineage>
        <taxon>Bacteria</taxon>
        <taxon>Pseudomonadati</taxon>
        <taxon>Pseudomonadota</taxon>
        <taxon>Betaproteobacteria</taxon>
        <taxon>Burkholderiales</taxon>
        <taxon>Burkholderiaceae</taxon>
        <taxon>Pararobbsia</taxon>
    </lineage>
</organism>
<reference evidence="1 2" key="1">
    <citation type="submission" date="2020-04" db="EMBL/GenBank/DDBJ databases">
        <authorList>
            <person name="De Canck E."/>
        </authorList>
    </citation>
    <scope>NUCLEOTIDE SEQUENCE [LARGE SCALE GENOMIC DNA]</scope>
    <source>
        <strain evidence="1 2">LMG 28138</strain>
    </source>
</reference>
<dbReference type="AlphaFoldDB" id="A0A6S7BWZ2"/>
<accession>A0A6S7BWZ2</accession>
<sequence>MQEDPSRFAAELERAKRIDGHANCLCSASRPKLVVRALGAGLILARWPNTGNEHDKDHCTFFEDERRSAPGVFDAADPFIPGPTGLNAKLDVSVTVRTSGPVPGGGSTARRAGTQRRSAGLLAFLEYLWEGANLHKWHGDRYRSCGTCFSRLSAQIDGGSINSKPMSGIVHVMEPFAEDRKAEIDARFQSFLGRVVRDKETRRRGSLLCEIKEFKPRKYGFQVLIRQSNLARLFMSQQLHDKLAASFAGAFSAIGDTSRRNAALLVLERSASGTLTLVDAAAMLLSRTYLPCDSSYEVALANRLVDESRRFTKPLRHVGDAATHPDFILNDVCPETVIEVYGMSGNVEYEARKLEKRRHYAASGVTCIEWEPTTTHLVIHILTGESRSRKSVFTFNDIERRL</sequence>
<gene>
    <name evidence="1" type="ORF">LMG28138_05807</name>
</gene>
<dbReference type="Pfam" id="PF06666">
    <property type="entry name" value="DUF1173"/>
    <property type="match status" value="1"/>
</dbReference>
<protein>
    <recommendedName>
        <fullName evidence="3">DUF1173 domain-containing protein</fullName>
    </recommendedName>
</protein>
<dbReference type="Proteomes" id="UP000494115">
    <property type="component" value="Unassembled WGS sequence"/>
</dbReference>
<name>A0A6S7BWZ2_9BURK</name>
<proteinExistence type="predicted"/>
<evidence type="ECO:0000313" key="2">
    <source>
        <dbReference type="Proteomes" id="UP000494115"/>
    </source>
</evidence>
<dbReference type="InterPro" id="IPR009553">
    <property type="entry name" value="DUF1173"/>
</dbReference>
<evidence type="ECO:0008006" key="3">
    <source>
        <dbReference type="Google" id="ProtNLM"/>
    </source>
</evidence>
<keyword evidence="2" id="KW-1185">Reference proteome</keyword>
<dbReference type="EMBL" id="CADIKM010000083">
    <property type="protein sequence ID" value="CAB3806430.1"/>
    <property type="molecule type" value="Genomic_DNA"/>
</dbReference>